<feature type="compositionally biased region" description="Basic and acidic residues" evidence="1">
    <location>
        <begin position="338"/>
        <end position="348"/>
    </location>
</feature>
<accession>A0ABT0ESH9</accession>
<protein>
    <submittedName>
        <fullName evidence="3">VWA domain-containing protein</fullName>
    </submittedName>
</protein>
<feature type="compositionally biased region" description="Basic and acidic residues" evidence="1">
    <location>
        <begin position="274"/>
        <end position="284"/>
    </location>
</feature>
<feature type="compositionally biased region" description="Basic and acidic residues" evidence="1">
    <location>
        <begin position="310"/>
        <end position="322"/>
    </location>
</feature>
<dbReference type="SUPFAM" id="SSF53300">
    <property type="entry name" value="vWA-like"/>
    <property type="match status" value="1"/>
</dbReference>
<dbReference type="RefSeq" id="WP_247285649.1">
    <property type="nucleotide sequence ID" value="NZ_JAKNRW010000001.1"/>
</dbReference>
<dbReference type="Pfam" id="PF00092">
    <property type="entry name" value="VWA"/>
    <property type="match status" value="1"/>
</dbReference>
<proteinExistence type="predicted"/>
<comment type="caution">
    <text evidence="3">The sequence shown here is derived from an EMBL/GenBank/DDBJ whole genome shotgun (WGS) entry which is preliminary data.</text>
</comment>
<feature type="compositionally biased region" description="Low complexity" evidence="1">
    <location>
        <begin position="232"/>
        <end position="263"/>
    </location>
</feature>
<evidence type="ECO:0000313" key="3">
    <source>
        <dbReference type="EMBL" id="MCK1788692.1"/>
    </source>
</evidence>
<dbReference type="Gene3D" id="3.40.50.410">
    <property type="entry name" value="von Willebrand factor, type A domain"/>
    <property type="match status" value="1"/>
</dbReference>
<feature type="compositionally biased region" description="Polar residues" evidence="1">
    <location>
        <begin position="285"/>
        <end position="294"/>
    </location>
</feature>
<dbReference type="PROSITE" id="PS50234">
    <property type="entry name" value="VWFA"/>
    <property type="match status" value="1"/>
</dbReference>
<name>A0ABT0ESH9_9PSED</name>
<dbReference type="EMBL" id="JAKNRW010000001">
    <property type="protein sequence ID" value="MCK1788692.1"/>
    <property type="molecule type" value="Genomic_DNA"/>
</dbReference>
<evidence type="ECO:0000259" key="2">
    <source>
        <dbReference type="PROSITE" id="PS50234"/>
    </source>
</evidence>
<reference evidence="3 4" key="1">
    <citation type="submission" date="2022-02" db="EMBL/GenBank/DDBJ databases">
        <title>Comparative genomics of the first Antarctic Pseudomonas spp. capable of biotransforming 2,4,6-Trinitrotoluene.</title>
        <authorList>
            <person name="Cabrera M.A."/>
            <person name="Marquez S.L."/>
            <person name="Perez-Donoso J.M."/>
        </authorList>
    </citation>
    <scope>NUCLEOTIDE SEQUENCE [LARGE SCALE GENOMIC DNA]</scope>
    <source>
        <strain evidence="3 4">TNT19</strain>
    </source>
</reference>
<dbReference type="InterPro" id="IPR036465">
    <property type="entry name" value="vWFA_dom_sf"/>
</dbReference>
<dbReference type="Proteomes" id="UP001299876">
    <property type="component" value="Unassembled WGS sequence"/>
</dbReference>
<dbReference type="InterPro" id="IPR002035">
    <property type="entry name" value="VWF_A"/>
</dbReference>
<sequence length="706" mass="75837">MTALMNFSRNAITQGWIAFFRTLASNTGIKFVFGENEQARTDGKTVYLPALPVNLTEDDLTLTKAFGFHEVGHCQFSDVVFFQAFAAKHGDFARFLLNALDDVYMEYKQTRATREAEIYFRRKAGILFERKQFRDGSNSVAEAVACYALCYLRADRWSEYRDPLAVIEANFNKHFGVHAENVRGNLNDILINEFPSVDSTQDAGSLSLRIISMLKALSDDEEKKKEEEDQGQDSQEGGQPSSNSGSSDDQGQSGQGDKAQSGSTDEQQPGNAQKDGKGGAEGESKPQSGNESSNDGGQGDAQPQGGDQPGDGKGKGESKPDSGNESGADDGQSGAGECGKDGTQDHNDGSGSANGRSLKEIVDEILNAKGLGDKEVFDDREAVTTVSKSVQAGTNPNYKGQTLAPKCVIDGKLDAAPGKAGKGFGGGAGNKEVVDGMSVCPQDADEVRAMERRLGRKAQVLASKLQGLLMQQEEAESYSTHRGQLGQNHLYRLSLGDVRLFTQSEETERPTTAVSIVVDLSSSTQDKNDKLFAKGEKPQFEAAVAPSTLRSILESVVLLEDVFNKIGCPREVLGFAPKGGELMTMVRSFGDSNQTALKRIGGLRHVAGGGHTPIGEAVFHAGRRLLTHEANRKVMFVLTDGAPGDVAKATEMTRFCESSGIRVVYLVIGDKVRTDWLTKAGFPFAVALTSDEVAPTLLAEAKKLLL</sequence>
<keyword evidence="4" id="KW-1185">Reference proteome</keyword>
<evidence type="ECO:0000313" key="4">
    <source>
        <dbReference type="Proteomes" id="UP001299876"/>
    </source>
</evidence>
<feature type="region of interest" description="Disordered" evidence="1">
    <location>
        <begin position="219"/>
        <end position="356"/>
    </location>
</feature>
<organism evidence="3 4">
    <name type="scientific">Pseudomonas violetae</name>
    <dbReference type="NCBI Taxonomy" id="2915813"/>
    <lineage>
        <taxon>Bacteria</taxon>
        <taxon>Pseudomonadati</taxon>
        <taxon>Pseudomonadota</taxon>
        <taxon>Gammaproteobacteria</taxon>
        <taxon>Pseudomonadales</taxon>
        <taxon>Pseudomonadaceae</taxon>
        <taxon>Pseudomonas</taxon>
    </lineage>
</organism>
<feature type="domain" description="VWFA" evidence="2">
    <location>
        <begin position="513"/>
        <end position="706"/>
    </location>
</feature>
<gene>
    <name evidence="3" type="ORF">L9059_00495</name>
</gene>
<evidence type="ECO:0000256" key="1">
    <source>
        <dbReference type="SAM" id="MobiDB-lite"/>
    </source>
</evidence>